<name>A0ACD3AL81_9AGAR</name>
<organism evidence="1 2">
    <name type="scientific">Pluteus cervinus</name>
    <dbReference type="NCBI Taxonomy" id="181527"/>
    <lineage>
        <taxon>Eukaryota</taxon>
        <taxon>Fungi</taxon>
        <taxon>Dikarya</taxon>
        <taxon>Basidiomycota</taxon>
        <taxon>Agaricomycotina</taxon>
        <taxon>Agaricomycetes</taxon>
        <taxon>Agaricomycetidae</taxon>
        <taxon>Agaricales</taxon>
        <taxon>Pluteineae</taxon>
        <taxon>Pluteaceae</taxon>
        <taxon>Pluteus</taxon>
    </lineage>
</organism>
<proteinExistence type="predicted"/>
<sequence>MKGVASNSKQRACCLTFLSLSSTSPYHPPKPSSPILHLCFRLPPSSSLFIFYAPPFCRYRAREVPPICGTSLYGYMHFIFNLHVCTYLPTDGLYSHLLQYLLFYGYGLLRICIPTA</sequence>
<evidence type="ECO:0000313" key="2">
    <source>
        <dbReference type="Proteomes" id="UP000308600"/>
    </source>
</evidence>
<dbReference type="EMBL" id="ML208397">
    <property type="protein sequence ID" value="TFK66668.1"/>
    <property type="molecule type" value="Genomic_DNA"/>
</dbReference>
<protein>
    <submittedName>
        <fullName evidence="1">Uncharacterized protein</fullName>
    </submittedName>
</protein>
<dbReference type="Proteomes" id="UP000308600">
    <property type="component" value="Unassembled WGS sequence"/>
</dbReference>
<gene>
    <name evidence="1" type="ORF">BDN72DRAFT_132694</name>
</gene>
<keyword evidence="2" id="KW-1185">Reference proteome</keyword>
<evidence type="ECO:0000313" key="1">
    <source>
        <dbReference type="EMBL" id="TFK66668.1"/>
    </source>
</evidence>
<reference evidence="1 2" key="1">
    <citation type="journal article" date="2019" name="Nat. Ecol. Evol.">
        <title>Megaphylogeny resolves global patterns of mushroom evolution.</title>
        <authorList>
            <person name="Varga T."/>
            <person name="Krizsan K."/>
            <person name="Foldi C."/>
            <person name="Dima B."/>
            <person name="Sanchez-Garcia M."/>
            <person name="Sanchez-Ramirez S."/>
            <person name="Szollosi G.J."/>
            <person name="Szarkandi J.G."/>
            <person name="Papp V."/>
            <person name="Albert L."/>
            <person name="Andreopoulos W."/>
            <person name="Angelini C."/>
            <person name="Antonin V."/>
            <person name="Barry K.W."/>
            <person name="Bougher N.L."/>
            <person name="Buchanan P."/>
            <person name="Buyck B."/>
            <person name="Bense V."/>
            <person name="Catcheside P."/>
            <person name="Chovatia M."/>
            <person name="Cooper J."/>
            <person name="Damon W."/>
            <person name="Desjardin D."/>
            <person name="Finy P."/>
            <person name="Geml J."/>
            <person name="Haridas S."/>
            <person name="Hughes K."/>
            <person name="Justo A."/>
            <person name="Karasinski D."/>
            <person name="Kautmanova I."/>
            <person name="Kiss B."/>
            <person name="Kocsube S."/>
            <person name="Kotiranta H."/>
            <person name="LaButti K.M."/>
            <person name="Lechner B.E."/>
            <person name="Liimatainen K."/>
            <person name="Lipzen A."/>
            <person name="Lukacs Z."/>
            <person name="Mihaltcheva S."/>
            <person name="Morgado L.N."/>
            <person name="Niskanen T."/>
            <person name="Noordeloos M.E."/>
            <person name="Ohm R.A."/>
            <person name="Ortiz-Santana B."/>
            <person name="Ovrebo C."/>
            <person name="Racz N."/>
            <person name="Riley R."/>
            <person name="Savchenko A."/>
            <person name="Shiryaev A."/>
            <person name="Soop K."/>
            <person name="Spirin V."/>
            <person name="Szebenyi C."/>
            <person name="Tomsovsky M."/>
            <person name="Tulloss R.E."/>
            <person name="Uehling J."/>
            <person name="Grigoriev I.V."/>
            <person name="Vagvolgyi C."/>
            <person name="Papp T."/>
            <person name="Martin F.M."/>
            <person name="Miettinen O."/>
            <person name="Hibbett D.S."/>
            <person name="Nagy L.G."/>
        </authorList>
    </citation>
    <scope>NUCLEOTIDE SEQUENCE [LARGE SCALE GENOMIC DNA]</scope>
    <source>
        <strain evidence="1 2">NL-1719</strain>
    </source>
</reference>
<accession>A0ACD3AL81</accession>